<feature type="compositionally biased region" description="Polar residues" evidence="1">
    <location>
        <begin position="1"/>
        <end position="12"/>
    </location>
</feature>
<dbReference type="PANTHER" id="PTHR33973:SF4">
    <property type="entry name" value="OS07G0153300 PROTEIN"/>
    <property type="match status" value="1"/>
</dbReference>
<sequence>MAVSQARETVSAPSHAHDASARAEGRARDAAASALASALYVGRVRHRRHAPKPHAFTWPLFMAYLDLDELERVFAGRWLWSHGRRNVVEFRRADFLGDAAVPLDQAVRDLVEARTGQRPRGPIRMLTHLRTFGYSFNPVTFYYCFAADGRTLETLVAQITNTPWKQRHAYVLPVAQATVDGEFLQWRFDKRFHVSPFMAMEHDYRWRFDVPGQALRVHMDVLCPPDPQGGHARRFDATLTLRRRPMTGRHMAAALLRYPLMTLQVIVGIHWHALRLWLRGNPVHDHPDKRAAP</sequence>
<evidence type="ECO:0000313" key="3">
    <source>
        <dbReference type="Proteomes" id="UP000292627"/>
    </source>
</evidence>
<dbReference type="OrthoDB" id="9778801at2"/>
<dbReference type="Pfam" id="PF07103">
    <property type="entry name" value="DUF1365"/>
    <property type="match status" value="1"/>
</dbReference>
<name>A0A4Q8L4H1_9GAMM</name>
<dbReference type="EMBL" id="SHMC01000011">
    <property type="protein sequence ID" value="TAA20171.1"/>
    <property type="molecule type" value="Genomic_DNA"/>
</dbReference>
<dbReference type="AlphaFoldDB" id="A0A4Q8L4H1"/>
<dbReference type="PANTHER" id="PTHR33973">
    <property type="entry name" value="OS07G0153300 PROTEIN"/>
    <property type="match status" value="1"/>
</dbReference>
<evidence type="ECO:0000313" key="2">
    <source>
        <dbReference type="EMBL" id="TAA20171.1"/>
    </source>
</evidence>
<dbReference type="Proteomes" id="UP000292627">
    <property type="component" value="Unassembled WGS sequence"/>
</dbReference>
<organism evidence="2 3">
    <name type="scientific">Pseudoxanthomonas winnipegensis</name>
    <dbReference type="NCBI Taxonomy" id="2480810"/>
    <lineage>
        <taxon>Bacteria</taxon>
        <taxon>Pseudomonadati</taxon>
        <taxon>Pseudomonadota</taxon>
        <taxon>Gammaproteobacteria</taxon>
        <taxon>Lysobacterales</taxon>
        <taxon>Lysobacteraceae</taxon>
        <taxon>Pseudoxanthomonas</taxon>
    </lineage>
</organism>
<accession>A0A4Q8L4H1</accession>
<protein>
    <submittedName>
        <fullName evidence="2">DUF1365 domain-containing protein</fullName>
    </submittedName>
</protein>
<gene>
    <name evidence="2" type="ORF">EA660_19300</name>
</gene>
<proteinExistence type="predicted"/>
<dbReference type="InterPro" id="IPR010775">
    <property type="entry name" value="DUF1365"/>
</dbReference>
<feature type="region of interest" description="Disordered" evidence="1">
    <location>
        <begin position="1"/>
        <end position="25"/>
    </location>
</feature>
<comment type="caution">
    <text evidence="2">The sequence shown here is derived from an EMBL/GenBank/DDBJ whole genome shotgun (WGS) entry which is preliminary data.</text>
</comment>
<evidence type="ECO:0000256" key="1">
    <source>
        <dbReference type="SAM" id="MobiDB-lite"/>
    </source>
</evidence>
<reference evidence="2 3" key="1">
    <citation type="submission" date="2019-02" db="EMBL/GenBank/DDBJ databases">
        <title>WGS of Pseudoxanthomonas species novum from clinical isolates.</title>
        <authorList>
            <person name="Bernier A.-M."/>
            <person name="Bernard K."/>
            <person name="Vachon A."/>
        </authorList>
    </citation>
    <scope>NUCLEOTIDE SEQUENCE [LARGE SCALE GENOMIC DNA]</scope>
    <source>
        <strain evidence="2 3">NML171200</strain>
    </source>
</reference>
<feature type="compositionally biased region" description="Basic and acidic residues" evidence="1">
    <location>
        <begin position="15"/>
        <end position="25"/>
    </location>
</feature>
<dbReference type="RefSeq" id="WP_130553065.1">
    <property type="nucleotide sequence ID" value="NZ_SHMC01000011.1"/>
</dbReference>